<protein>
    <submittedName>
        <fullName evidence="6">Crp/Fnr family transcriptional regulator</fullName>
    </submittedName>
</protein>
<dbReference type="GO" id="GO:0005829">
    <property type="term" value="C:cytosol"/>
    <property type="evidence" value="ECO:0007669"/>
    <property type="project" value="TreeGrafter"/>
</dbReference>
<dbReference type="PANTHER" id="PTHR24567:SF68">
    <property type="entry name" value="DNA-BINDING TRANSCRIPTIONAL DUAL REGULATOR CRP"/>
    <property type="match status" value="1"/>
</dbReference>
<dbReference type="InterPro" id="IPR014710">
    <property type="entry name" value="RmlC-like_jellyroll"/>
</dbReference>
<dbReference type="Proteomes" id="UP000595894">
    <property type="component" value="Chromosome"/>
</dbReference>
<feature type="domain" description="HTH crp-type" evidence="5">
    <location>
        <begin position="118"/>
        <end position="192"/>
    </location>
</feature>
<dbReference type="CDD" id="cd00092">
    <property type="entry name" value="HTH_CRP"/>
    <property type="match status" value="1"/>
</dbReference>
<keyword evidence="3" id="KW-0804">Transcription</keyword>
<evidence type="ECO:0000259" key="5">
    <source>
        <dbReference type="PROSITE" id="PS51063"/>
    </source>
</evidence>
<dbReference type="Pfam" id="PF00027">
    <property type="entry name" value="cNMP_binding"/>
    <property type="match status" value="1"/>
</dbReference>
<keyword evidence="7" id="KW-1185">Reference proteome</keyword>
<dbReference type="AlphaFoldDB" id="A0A974NXH6"/>
<keyword evidence="1" id="KW-0805">Transcription regulation</keyword>
<evidence type="ECO:0000313" key="6">
    <source>
        <dbReference type="EMBL" id="QQV78854.1"/>
    </source>
</evidence>
<dbReference type="GO" id="GO:0003677">
    <property type="term" value="F:DNA binding"/>
    <property type="evidence" value="ECO:0007669"/>
    <property type="project" value="UniProtKB-KW"/>
</dbReference>
<reference evidence="7" key="1">
    <citation type="submission" date="2020-09" db="EMBL/GenBank/DDBJ databases">
        <title>Sphingomonas sp., a new species isolated from pork steak.</title>
        <authorList>
            <person name="Heidler von Heilborn D."/>
        </authorList>
    </citation>
    <scope>NUCLEOTIDE SEQUENCE [LARGE SCALE GENOMIC DNA]</scope>
</reference>
<proteinExistence type="predicted"/>
<dbReference type="SMART" id="SM00419">
    <property type="entry name" value="HTH_CRP"/>
    <property type="match status" value="1"/>
</dbReference>
<evidence type="ECO:0000256" key="1">
    <source>
        <dbReference type="ARBA" id="ARBA00023015"/>
    </source>
</evidence>
<dbReference type="KEGG" id="sari:H5J25_05395"/>
<accession>A0A974NXH6</accession>
<dbReference type="PROSITE" id="PS50042">
    <property type="entry name" value="CNMP_BINDING_3"/>
    <property type="match status" value="1"/>
</dbReference>
<sequence length="211" mass="23710">MSVREFEPGQYILREGDRPRYCAYLTDGYVYRHKIVGDGGRQIVSIHVPSDFVDVQNILLDYADHNIQALTATTLITVPVDDLMKVAMEHGSVNRALWRETLVEASIMREWIANIGRRDARSRTAHMLCEVALRREKAGLGARETFDLPMTQEQLGDALGLTAVHVNRTLKSLENDGLIVRSKRSVTVADWNGLQSVGDFTSNYLHFPPSA</sequence>
<keyword evidence="2" id="KW-0238">DNA-binding</keyword>
<name>A0A974NXH6_9SPHN</name>
<dbReference type="SUPFAM" id="SSF51206">
    <property type="entry name" value="cAMP-binding domain-like"/>
    <property type="match status" value="1"/>
</dbReference>
<dbReference type="CDD" id="cd00038">
    <property type="entry name" value="CAP_ED"/>
    <property type="match status" value="1"/>
</dbReference>
<dbReference type="PROSITE" id="PS51063">
    <property type="entry name" value="HTH_CRP_2"/>
    <property type="match status" value="1"/>
</dbReference>
<dbReference type="InterPro" id="IPR050397">
    <property type="entry name" value="Env_Response_Regulators"/>
</dbReference>
<dbReference type="Gene3D" id="2.60.120.10">
    <property type="entry name" value="Jelly Rolls"/>
    <property type="match status" value="1"/>
</dbReference>
<evidence type="ECO:0000256" key="3">
    <source>
        <dbReference type="ARBA" id="ARBA00023163"/>
    </source>
</evidence>
<dbReference type="PRINTS" id="PR00034">
    <property type="entry name" value="HTHCRP"/>
</dbReference>
<evidence type="ECO:0000259" key="4">
    <source>
        <dbReference type="PROSITE" id="PS50042"/>
    </source>
</evidence>
<dbReference type="SUPFAM" id="SSF46785">
    <property type="entry name" value="Winged helix' DNA-binding domain"/>
    <property type="match status" value="1"/>
</dbReference>
<organism evidence="6 7">
    <name type="scientific">Sphingomonas aliaeris</name>
    <dbReference type="NCBI Taxonomy" id="2759526"/>
    <lineage>
        <taxon>Bacteria</taxon>
        <taxon>Pseudomonadati</taxon>
        <taxon>Pseudomonadota</taxon>
        <taxon>Alphaproteobacteria</taxon>
        <taxon>Sphingomonadales</taxon>
        <taxon>Sphingomonadaceae</taxon>
        <taxon>Sphingomonas</taxon>
    </lineage>
</organism>
<dbReference type="InterPro" id="IPR012318">
    <property type="entry name" value="HTH_CRP"/>
</dbReference>
<dbReference type="PANTHER" id="PTHR24567">
    <property type="entry name" value="CRP FAMILY TRANSCRIPTIONAL REGULATORY PROTEIN"/>
    <property type="match status" value="1"/>
</dbReference>
<dbReference type="EMBL" id="CP061035">
    <property type="protein sequence ID" value="QQV78854.1"/>
    <property type="molecule type" value="Genomic_DNA"/>
</dbReference>
<dbReference type="InterPro" id="IPR036390">
    <property type="entry name" value="WH_DNA-bd_sf"/>
</dbReference>
<dbReference type="InterPro" id="IPR018490">
    <property type="entry name" value="cNMP-bd_dom_sf"/>
</dbReference>
<dbReference type="GO" id="GO:0003700">
    <property type="term" value="F:DNA-binding transcription factor activity"/>
    <property type="evidence" value="ECO:0007669"/>
    <property type="project" value="TreeGrafter"/>
</dbReference>
<gene>
    <name evidence="6" type="ORF">H5J25_05395</name>
</gene>
<feature type="domain" description="Cyclic nucleotide-binding" evidence="4">
    <location>
        <begin position="1"/>
        <end position="104"/>
    </location>
</feature>
<evidence type="ECO:0000313" key="7">
    <source>
        <dbReference type="Proteomes" id="UP000595894"/>
    </source>
</evidence>
<dbReference type="InterPro" id="IPR000595">
    <property type="entry name" value="cNMP-bd_dom"/>
</dbReference>
<dbReference type="Pfam" id="PF13545">
    <property type="entry name" value="HTH_Crp_2"/>
    <property type="match status" value="1"/>
</dbReference>
<evidence type="ECO:0000256" key="2">
    <source>
        <dbReference type="ARBA" id="ARBA00023125"/>
    </source>
</evidence>